<evidence type="ECO:0000313" key="2">
    <source>
        <dbReference type="Proteomes" id="UP000515860"/>
    </source>
</evidence>
<sequence length="118" mass="13963">MKREDGRKTEQLHIVLSKEEKAAFYQLVAQETKRTGEQYTITRLIKEKVLYSLQESRDRLQFKRMIWSLQKQETELSQAKELAGCYGGEKNWLGMKKVQEEILKNLSAILWLLRDEGE</sequence>
<gene>
    <name evidence="1" type="ORF">H9Q79_13395</name>
</gene>
<protein>
    <submittedName>
        <fullName evidence="1">Uncharacterized protein</fullName>
    </submittedName>
</protein>
<dbReference type="EMBL" id="CP060635">
    <property type="protein sequence ID" value="QNM07899.1"/>
    <property type="molecule type" value="Genomic_DNA"/>
</dbReference>
<dbReference type="Proteomes" id="UP000515860">
    <property type="component" value="Chromosome"/>
</dbReference>
<keyword evidence="2" id="KW-1185">Reference proteome</keyword>
<name>A0A7G9GAR7_9FIRM</name>
<organism evidence="1 2">
    <name type="scientific">Wansuia hejianensis</name>
    <dbReference type="NCBI Taxonomy" id="2763667"/>
    <lineage>
        <taxon>Bacteria</taxon>
        <taxon>Bacillati</taxon>
        <taxon>Bacillota</taxon>
        <taxon>Clostridia</taxon>
        <taxon>Lachnospirales</taxon>
        <taxon>Lachnospiraceae</taxon>
        <taxon>Wansuia</taxon>
    </lineage>
</organism>
<dbReference type="KEGG" id="whj:H9Q79_13395"/>
<proteinExistence type="predicted"/>
<dbReference type="AlphaFoldDB" id="A0A7G9GAR7"/>
<accession>A0A7G9GAR7</accession>
<dbReference type="RefSeq" id="WP_118648204.1">
    <property type="nucleotide sequence ID" value="NZ_CP060635.1"/>
</dbReference>
<evidence type="ECO:0000313" key="1">
    <source>
        <dbReference type="EMBL" id="QNM07899.1"/>
    </source>
</evidence>
<reference evidence="1 2" key="1">
    <citation type="submission" date="2020-08" db="EMBL/GenBank/DDBJ databases">
        <authorList>
            <person name="Liu C."/>
            <person name="Sun Q."/>
        </authorList>
    </citation>
    <scope>NUCLEOTIDE SEQUENCE [LARGE SCALE GENOMIC DNA]</scope>
    <source>
        <strain evidence="1 2">NSJ-29</strain>
    </source>
</reference>